<proteinExistence type="predicted"/>
<dbReference type="SUPFAM" id="SSF49785">
    <property type="entry name" value="Galactose-binding domain-like"/>
    <property type="match status" value="1"/>
</dbReference>
<accession>A0A1G1KW12</accession>
<organism evidence="1 2">
    <name type="scientific">Candidatus Danuiimicrobium aquiferis</name>
    <dbReference type="NCBI Taxonomy" id="1801832"/>
    <lineage>
        <taxon>Bacteria</taxon>
        <taxon>Pseudomonadati</taxon>
        <taxon>Candidatus Omnitrophota</taxon>
        <taxon>Candidatus Danuiimicrobium</taxon>
    </lineage>
</organism>
<evidence type="ECO:0000313" key="1">
    <source>
        <dbReference type="EMBL" id="OGW97126.1"/>
    </source>
</evidence>
<protein>
    <recommendedName>
        <fullName evidence="3">F5/8 type C domain-containing protein</fullName>
    </recommendedName>
</protein>
<evidence type="ECO:0000313" key="2">
    <source>
        <dbReference type="Proteomes" id="UP000178187"/>
    </source>
</evidence>
<comment type="caution">
    <text evidence="1">The sequence shown here is derived from an EMBL/GenBank/DDBJ whole genome shotgun (WGS) entry which is preliminary data.</text>
</comment>
<dbReference type="Gene3D" id="2.60.120.260">
    <property type="entry name" value="Galactose-binding domain-like"/>
    <property type="match status" value="1"/>
</dbReference>
<gene>
    <name evidence="1" type="ORF">A3G33_02460</name>
</gene>
<dbReference type="Proteomes" id="UP000178187">
    <property type="component" value="Unassembled WGS sequence"/>
</dbReference>
<sequence>MMKKTGIFCLWMIFIGAAFVSLGLGKAKQTQNEQSGIDVARLNITHVGASSVNGDRTLGDPFYGLQNLFDSGKDKDYSSWVTDPAAEHWITFVFDEPVEVSTVVLEASGDNRPKDFSLEVVSFSVDSEQTPEYFKSIPVSGSVTTYQFKKPVKNIGQLTIKFPGPNMIEISEIRILGKVLSDIKVVEQKPALGLLKAAESRDTITYVRIKNVSTHDYDLLLVGEEFFGMLKAGQATDYRKFDQAYSYNSVKLAIDDQVLKLTPDDYVGEKPLGRGFFSYLIGVEDLANKKLSIKAIQDK</sequence>
<dbReference type="EMBL" id="MHFR01000044">
    <property type="protein sequence ID" value="OGW97126.1"/>
    <property type="molecule type" value="Genomic_DNA"/>
</dbReference>
<dbReference type="InterPro" id="IPR008979">
    <property type="entry name" value="Galactose-bd-like_sf"/>
</dbReference>
<name>A0A1G1KW12_9BACT</name>
<evidence type="ECO:0008006" key="3">
    <source>
        <dbReference type="Google" id="ProtNLM"/>
    </source>
</evidence>
<reference evidence="1 2" key="1">
    <citation type="journal article" date="2016" name="Nat. Commun.">
        <title>Thousands of microbial genomes shed light on interconnected biogeochemical processes in an aquifer system.</title>
        <authorList>
            <person name="Anantharaman K."/>
            <person name="Brown C.T."/>
            <person name="Hug L.A."/>
            <person name="Sharon I."/>
            <person name="Castelle C.J."/>
            <person name="Probst A.J."/>
            <person name="Thomas B.C."/>
            <person name="Singh A."/>
            <person name="Wilkins M.J."/>
            <person name="Karaoz U."/>
            <person name="Brodie E.L."/>
            <person name="Williams K.H."/>
            <person name="Hubbard S.S."/>
            <person name="Banfield J.F."/>
        </authorList>
    </citation>
    <scope>NUCLEOTIDE SEQUENCE [LARGE SCALE GENOMIC DNA]</scope>
</reference>
<dbReference type="AlphaFoldDB" id="A0A1G1KW12"/>